<dbReference type="Proteomes" id="UP001196413">
    <property type="component" value="Unassembled WGS sequence"/>
</dbReference>
<accession>A0AAD5LV88</accession>
<proteinExistence type="predicted"/>
<keyword evidence="2" id="KW-1185">Reference proteome</keyword>
<dbReference type="InterPro" id="IPR032675">
    <property type="entry name" value="LRR_dom_sf"/>
</dbReference>
<organism evidence="1 2">
    <name type="scientific">Parelaphostrongylus tenuis</name>
    <name type="common">Meningeal worm</name>
    <dbReference type="NCBI Taxonomy" id="148309"/>
    <lineage>
        <taxon>Eukaryota</taxon>
        <taxon>Metazoa</taxon>
        <taxon>Ecdysozoa</taxon>
        <taxon>Nematoda</taxon>
        <taxon>Chromadorea</taxon>
        <taxon>Rhabditida</taxon>
        <taxon>Rhabditina</taxon>
        <taxon>Rhabditomorpha</taxon>
        <taxon>Strongyloidea</taxon>
        <taxon>Metastrongylidae</taxon>
        <taxon>Parelaphostrongylus</taxon>
    </lineage>
</organism>
<dbReference type="SUPFAM" id="SSF52058">
    <property type="entry name" value="L domain-like"/>
    <property type="match status" value="1"/>
</dbReference>
<dbReference type="AlphaFoldDB" id="A0AAD5LV88"/>
<evidence type="ECO:0000313" key="1">
    <source>
        <dbReference type="EMBL" id="KAJ1346085.1"/>
    </source>
</evidence>
<dbReference type="Gene3D" id="3.80.10.10">
    <property type="entry name" value="Ribonuclease Inhibitor"/>
    <property type="match status" value="1"/>
</dbReference>
<evidence type="ECO:0000313" key="2">
    <source>
        <dbReference type="Proteomes" id="UP001196413"/>
    </source>
</evidence>
<sequence length="90" mass="9891">MTNFTRLAQFSALESLSLAGRPVCQTALNVVRELPNLKLLDISNTLVADISALNGLNKLEALVMHNLRVRSGCVTETFRSLTGLRVSRHI</sequence>
<protein>
    <submittedName>
        <fullName evidence="1">Uncharacterized protein</fullName>
    </submittedName>
</protein>
<dbReference type="EMBL" id="JAHQIW010000110">
    <property type="protein sequence ID" value="KAJ1346085.1"/>
    <property type="molecule type" value="Genomic_DNA"/>
</dbReference>
<name>A0AAD5LV88_PARTN</name>
<comment type="caution">
    <text evidence="1">The sequence shown here is derived from an EMBL/GenBank/DDBJ whole genome shotgun (WGS) entry which is preliminary data.</text>
</comment>
<gene>
    <name evidence="1" type="ORF">KIN20_000772</name>
</gene>
<reference evidence="1" key="1">
    <citation type="submission" date="2021-06" db="EMBL/GenBank/DDBJ databases">
        <title>Parelaphostrongylus tenuis whole genome reference sequence.</title>
        <authorList>
            <person name="Garwood T.J."/>
            <person name="Larsen P.A."/>
            <person name="Fountain-Jones N.M."/>
            <person name="Garbe J.R."/>
            <person name="Macchietto M.G."/>
            <person name="Kania S.A."/>
            <person name="Gerhold R.W."/>
            <person name="Richards J.E."/>
            <person name="Wolf T.M."/>
        </authorList>
    </citation>
    <scope>NUCLEOTIDE SEQUENCE</scope>
    <source>
        <strain evidence="1">MNPRO001-30</strain>
        <tissue evidence="1">Meninges</tissue>
    </source>
</reference>